<feature type="domain" description="Protein kinase" evidence="14">
    <location>
        <begin position="25"/>
        <end position="286"/>
    </location>
</feature>
<evidence type="ECO:0000256" key="6">
    <source>
        <dbReference type="ARBA" id="ARBA00022741"/>
    </source>
</evidence>
<organism evidence="15">
    <name type="scientific">Phallusia mammillata</name>
    <dbReference type="NCBI Taxonomy" id="59560"/>
    <lineage>
        <taxon>Eukaryota</taxon>
        <taxon>Metazoa</taxon>
        <taxon>Chordata</taxon>
        <taxon>Tunicata</taxon>
        <taxon>Ascidiacea</taxon>
        <taxon>Phlebobranchia</taxon>
        <taxon>Ascidiidae</taxon>
        <taxon>Phallusia</taxon>
    </lineage>
</organism>
<evidence type="ECO:0000256" key="12">
    <source>
        <dbReference type="RuleBase" id="RU000304"/>
    </source>
</evidence>
<evidence type="ECO:0000256" key="2">
    <source>
        <dbReference type="ARBA" id="ARBA00012513"/>
    </source>
</evidence>
<comment type="catalytic activity">
    <reaction evidence="10">
        <text>L-seryl-[protein] + ATP = O-phospho-L-seryl-[protein] + ADP + H(+)</text>
        <dbReference type="Rhea" id="RHEA:17989"/>
        <dbReference type="Rhea" id="RHEA-COMP:9863"/>
        <dbReference type="Rhea" id="RHEA-COMP:11604"/>
        <dbReference type="ChEBI" id="CHEBI:15378"/>
        <dbReference type="ChEBI" id="CHEBI:29999"/>
        <dbReference type="ChEBI" id="CHEBI:30616"/>
        <dbReference type="ChEBI" id="CHEBI:83421"/>
        <dbReference type="ChEBI" id="CHEBI:456216"/>
        <dbReference type="EC" id="2.7.11.1"/>
    </reaction>
</comment>
<dbReference type="GO" id="GO:0005524">
    <property type="term" value="F:ATP binding"/>
    <property type="evidence" value="ECO:0007669"/>
    <property type="project" value="UniProtKB-UniRule"/>
</dbReference>
<dbReference type="InterPro" id="IPR000719">
    <property type="entry name" value="Prot_kinase_dom"/>
</dbReference>
<dbReference type="EC" id="2.7.11.1" evidence="2"/>
<dbReference type="InterPro" id="IPR011009">
    <property type="entry name" value="Kinase-like_dom_sf"/>
</dbReference>
<evidence type="ECO:0000256" key="4">
    <source>
        <dbReference type="ARBA" id="ARBA00022553"/>
    </source>
</evidence>
<name>A0A6F9DKS8_9ASCI</name>
<dbReference type="PROSITE" id="PS00108">
    <property type="entry name" value="PROTEIN_KINASE_ST"/>
    <property type="match status" value="1"/>
</dbReference>
<dbReference type="Gene3D" id="3.30.200.20">
    <property type="entry name" value="Phosphorylase Kinase, domain 1"/>
    <property type="match status" value="1"/>
</dbReference>
<feature type="transmembrane region" description="Helical" evidence="13">
    <location>
        <begin position="207"/>
        <end position="227"/>
    </location>
</feature>
<evidence type="ECO:0000256" key="5">
    <source>
        <dbReference type="ARBA" id="ARBA00022679"/>
    </source>
</evidence>
<evidence type="ECO:0000256" key="11">
    <source>
        <dbReference type="PROSITE-ProRule" id="PRU10141"/>
    </source>
</evidence>
<comment type="catalytic activity">
    <reaction evidence="9">
        <text>L-threonyl-[protein] + ATP = O-phospho-L-threonyl-[protein] + ADP + H(+)</text>
        <dbReference type="Rhea" id="RHEA:46608"/>
        <dbReference type="Rhea" id="RHEA-COMP:11060"/>
        <dbReference type="Rhea" id="RHEA-COMP:11605"/>
        <dbReference type="ChEBI" id="CHEBI:15378"/>
        <dbReference type="ChEBI" id="CHEBI:30013"/>
        <dbReference type="ChEBI" id="CHEBI:30616"/>
        <dbReference type="ChEBI" id="CHEBI:61977"/>
        <dbReference type="ChEBI" id="CHEBI:456216"/>
        <dbReference type="EC" id="2.7.11.1"/>
    </reaction>
</comment>
<reference evidence="15" key="1">
    <citation type="submission" date="2020-04" db="EMBL/GenBank/DDBJ databases">
        <authorList>
            <person name="Neveu A P."/>
        </authorList>
    </citation>
    <scope>NUCLEOTIDE SEQUENCE</scope>
    <source>
        <tissue evidence="15">Whole embryo</tissue>
    </source>
</reference>
<dbReference type="InterPro" id="IPR008271">
    <property type="entry name" value="Ser/Thr_kinase_AS"/>
</dbReference>
<accession>A0A6F9DKS8</accession>
<evidence type="ECO:0000256" key="9">
    <source>
        <dbReference type="ARBA" id="ARBA00047899"/>
    </source>
</evidence>
<dbReference type="PROSITE" id="PS00107">
    <property type="entry name" value="PROTEIN_KINASE_ATP"/>
    <property type="match status" value="1"/>
</dbReference>
<dbReference type="SUPFAM" id="SSF56112">
    <property type="entry name" value="Protein kinase-like (PK-like)"/>
    <property type="match status" value="1"/>
</dbReference>
<dbReference type="CDD" id="cd14089">
    <property type="entry name" value="STKc_MAPKAPK"/>
    <property type="match status" value="1"/>
</dbReference>
<evidence type="ECO:0000259" key="14">
    <source>
        <dbReference type="PROSITE" id="PS50011"/>
    </source>
</evidence>
<evidence type="ECO:0000256" key="7">
    <source>
        <dbReference type="ARBA" id="ARBA00022777"/>
    </source>
</evidence>
<dbReference type="Gene3D" id="1.10.510.10">
    <property type="entry name" value="Transferase(Phosphotransferase) domain 1"/>
    <property type="match status" value="1"/>
</dbReference>
<dbReference type="AlphaFoldDB" id="A0A6F9DKS8"/>
<comment type="similarity">
    <text evidence="1">Belongs to the protein kinase superfamily. CAMK Ser/Thr protein kinase family.</text>
</comment>
<keyword evidence="13" id="KW-0812">Transmembrane</keyword>
<keyword evidence="7 15" id="KW-0418">Kinase</keyword>
<dbReference type="SMART" id="SM00220">
    <property type="entry name" value="S_TKc"/>
    <property type="match status" value="1"/>
</dbReference>
<dbReference type="InterPro" id="IPR017441">
    <property type="entry name" value="Protein_kinase_ATP_BS"/>
</dbReference>
<keyword evidence="13" id="KW-1133">Transmembrane helix</keyword>
<keyword evidence="5" id="KW-0808">Transferase</keyword>
<evidence type="ECO:0000256" key="3">
    <source>
        <dbReference type="ARBA" id="ARBA00022527"/>
    </source>
</evidence>
<dbReference type="InterPro" id="IPR027442">
    <property type="entry name" value="MAPKAPK_C"/>
</dbReference>
<evidence type="ECO:0000256" key="8">
    <source>
        <dbReference type="ARBA" id="ARBA00022840"/>
    </source>
</evidence>
<proteinExistence type="evidence at transcript level"/>
<dbReference type="FunFam" id="1.10.510.10:FF:000094">
    <property type="entry name" value="MAP kinase-activated protein kinase 2"/>
    <property type="match status" value="1"/>
</dbReference>
<dbReference type="FunFam" id="3.30.200.20:FF:000156">
    <property type="entry name" value="MAP kinase-activated protein kinase 3"/>
    <property type="match status" value="1"/>
</dbReference>
<keyword evidence="3 12" id="KW-0723">Serine/threonine-protein kinase</keyword>
<protein>
    <recommendedName>
        <fullName evidence="2">non-specific serine/threonine protein kinase</fullName>
        <ecNumber evidence="2">2.7.11.1</ecNumber>
    </recommendedName>
</protein>
<keyword evidence="4" id="KW-0597">Phosphoprotein</keyword>
<dbReference type="PROSITE" id="PS50011">
    <property type="entry name" value="PROTEIN_KINASE_DOM"/>
    <property type="match status" value="1"/>
</dbReference>
<dbReference type="Pfam" id="PF00069">
    <property type="entry name" value="Pkinase"/>
    <property type="match status" value="1"/>
</dbReference>
<keyword evidence="13" id="KW-0472">Membrane</keyword>
<evidence type="ECO:0000256" key="1">
    <source>
        <dbReference type="ARBA" id="ARBA00006692"/>
    </source>
</evidence>
<feature type="binding site" evidence="11">
    <location>
        <position position="54"/>
    </location>
    <ligand>
        <name>ATP</name>
        <dbReference type="ChEBI" id="CHEBI:30616"/>
    </ligand>
</feature>
<keyword evidence="6 11" id="KW-0547">Nucleotide-binding</keyword>
<evidence type="ECO:0000313" key="15">
    <source>
        <dbReference type="EMBL" id="CAB3263640.1"/>
    </source>
</evidence>
<sequence length="359" mass="40877">MSVNFPPTMHQLNVKKHSLDQDYKVHSNDVLGLGINGKVLGCTHRKTGQKCALKVLHDSPKARREVDLHWRASGCQHIVKIIDVYENVFREKKCLVIIMERMHGGELFNQIQERAESAFTEREAAQIMKDIGCAIKHLHDNNIAHRDVKPENLLYTCKGVGAVLKLTDFGFAKHTTSMNALHTPCYTPYYVAPEVLGPEHYDKSCDMWSIGVIMYILICGFPPFYSYHGLAISPGMKTRIRNGQYSFPDPEWSAVSEECKSVIRKLLNTDPEKRMSINDFMTNPWVMGACEVPQTPLFSARVLKEEEAQWPEVQDEMANALATMRVDYDQVTPIKNLDTANNKLLQKRKKRSKSIEAVK</sequence>
<dbReference type="PANTHER" id="PTHR24347">
    <property type="entry name" value="SERINE/THREONINE-PROTEIN KINASE"/>
    <property type="match status" value="1"/>
</dbReference>
<evidence type="ECO:0000256" key="13">
    <source>
        <dbReference type="SAM" id="Phobius"/>
    </source>
</evidence>
<dbReference type="FunFam" id="4.10.1170.10:FF:000001">
    <property type="entry name" value="MAP kinase-activated protein kinase 3"/>
    <property type="match status" value="1"/>
</dbReference>
<dbReference type="EMBL" id="LR787778">
    <property type="protein sequence ID" value="CAB3263640.1"/>
    <property type="molecule type" value="mRNA"/>
</dbReference>
<evidence type="ECO:0000256" key="10">
    <source>
        <dbReference type="ARBA" id="ARBA00048679"/>
    </source>
</evidence>
<dbReference type="Gene3D" id="4.10.1170.10">
    <property type="entry name" value="MAP kinase activated protein kinase 2"/>
    <property type="match status" value="1"/>
</dbReference>
<gene>
    <name evidence="15" type="primary">Mapkapk2</name>
</gene>
<keyword evidence="8 11" id="KW-0067">ATP-binding</keyword>
<dbReference type="GO" id="GO:0004674">
    <property type="term" value="F:protein serine/threonine kinase activity"/>
    <property type="evidence" value="ECO:0007669"/>
    <property type="project" value="UniProtKB-KW"/>
</dbReference>